<sequence length="71" mass="7968">MHNLFGDTQSVVVNVDDPGGWEIASIYEGDSVEDVMKYVHIDVEAIRDNYRALSSSRVSEADQHSILDELE</sequence>
<reference evidence="2 3" key="1">
    <citation type="submission" date="2024-02" db="EMBL/GenBank/DDBJ databases">
        <title>Bacteria isolated from the canopy kelp, Nereocystis luetkeana.</title>
        <authorList>
            <person name="Pfister C.A."/>
            <person name="Younker I.T."/>
            <person name="Light S.H."/>
        </authorList>
    </citation>
    <scope>NUCLEOTIDE SEQUENCE [LARGE SCALE GENOMIC DNA]</scope>
    <source>
        <strain evidence="2 3">TI.1.05</strain>
    </source>
</reference>
<evidence type="ECO:0000259" key="1">
    <source>
        <dbReference type="Pfam" id="PF17944"/>
    </source>
</evidence>
<name>A0ABU9GUN7_9GAMM</name>
<comment type="caution">
    <text evidence="2">The sequence shown here is derived from an EMBL/GenBank/DDBJ whole genome shotgun (WGS) entry which is preliminary data.</text>
</comment>
<gene>
    <name evidence="2" type="ORF">V6256_15465</name>
</gene>
<dbReference type="Pfam" id="PF17944">
    <property type="entry name" value="Arg_decarbox_C"/>
    <property type="match status" value="1"/>
</dbReference>
<evidence type="ECO:0000313" key="3">
    <source>
        <dbReference type="Proteomes" id="UP001369082"/>
    </source>
</evidence>
<dbReference type="Proteomes" id="UP001369082">
    <property type="component" value="Unassembled WGS sequence"/>
</dbReference>
<dbReference type="EMBL" id="JBAKAZ010000246">
    <property type="protein sequence ID" value="MEL0630976.1"/>
    <property type="molecule type" value="Genomic_DNA"/>
</dbReference>
<accession>A0ABU9GUN7</accession>
<feature type="domain" description="Arginine decarboxylase C-terminal helical" evidence="1">
    <location>
        <begin position="32"/>
        <end position="71"/>
    </location>
</feature>
<protein>
    <submittedName>
        <fullName evidence="2">Arginine decarboxylase</fullName>
    </submittedName>
</protein>
<dbReference type="Gene3D" id="1.10.287.3440">
    <property type="match status" value="1"/>
</dbReference>
<feature type="non-terminal residue" evidence="2">
    <location>
        <position position="71"/>
    </location>
</feature>
<proteinExistence type="predicted"/>
<evidence type="ECO:0000313" key="2">
    <source>
        <dbReference type="EMBL" id="MEL0630976.1"/>
    </source>
</evidence>
<keyword evidence="3" id="KW-1185">Reference proteome</keyword>
<dbReference type="InterPro" id="IPR041128">
    <property type="entry name" value="Arg_decarbox_C"/>
</dbReference>
<organism evidence="2 3">
    <name type="scientific">Psychromonas aquatilis</name>
    <dbReference type="NCBI Taxonomy" id="2005072"/>
    <lineage>
        <taxon>Bacteria</taxon>
        <taxon>Pseudomonadati</taxon>
        <taxon>Pseudomonadota</taxon>
        <taxon>Gammaproteobacteria</taxon>
        <taxon>Alteromonadales</taxon>
        <taxon>Psychromonadaceae</taxon>
        <taxon>Psychromonas</taxon>
    </lineage>
</organism>